<dbReference type="SMART" id="SM00298">
    <property type="entry name" value="CHROMO"/>
    <property type="match status" value="1"/>
</dbReference>
<evidence type="ECO:0000256" key="11">
    <source>
        <dbReference type="ARBA" id="ARBA00022918"/>
    </source>
</evidence>
<dbReference type="InterPro" id="IPR043502">
    <property type="entry name" value="DNA/RNA_pol_sf"/>
</dbReference>
<organism evidence="18 19">
    <name type="scientific">Riccia sorocarpa</name>
    <dbReference type="NCBI Taxonomy" id="122646"/>
    <lineage>
        <taxon>Eukaryota</taxon>
        <taxon>Viridiplantae</taxon>
        <taxon>Streptophyta</taxon>
        <taxon>Embryophyta</taxon>
        <taxon>Marchantiophyta</taxon>
        <taxon>Marchantiopsida</taxon>
        <taxon>Marchantiidae</taxon>
        <taxon>Marchantiales</taxon>
        <taxon>Ricciaceae</taxon>
        <taxon>Riccia</taxon>
    </lineage>
</organism>
<keyword evidence="14" id="KW-0233">DNA recombination</keyword>
<feature type="domain" description="Chromo" evidence="16">
    <location>
        <begin position="869"/>
        <end position="919"/>
    </location>
</feature>
<keyword evidence="15" id="KW-0511">Multifunctional enzyme</keyword>
<keyword evidence="19" id="KW-1185">Reference proteome</keyword>
<evidence type="ECO:0000256" key="15">
    <source>
        <dbReference type="ARBA" id="ARBA00023268"/>
    </source>
</evidence>
<dbReference type="GO" id="GO:0003964">
    <property type="term" value="F:RNA-directed DNA polymerase activity"/>
    <property type="evidence" value="ECO:0007669"/>
    <property type="project" value="UniProtKB-KW"/>
</dbReference>
<keyword evidence="4" id="KW-0540">Nuclease</keyword>
<evidence type="ECO:0000313" key="19">
    <source>
        <dbReference type="Proteomes" id="UP001633002"/>
    </source>
</evidence>
<dbReference type="SUPFAM" id="SSF56672">
    <property type="entry name" value="DNA/RNA polymerases"/>
    <property type="match status" value="1"/>
</dbReference>
<dbReference type="Pfam" id="PF17919">
    <property type="entry name" value="RT_RNaseH_2"/>
    <property type="match status" value="1"/>
</dbReference>
<dbReference type="SUPFAM" id="SSF54160">
    <property type="entry name" value="Chromo domain-like"/>
    <property type="match status" value="1"/>
</dbReference>
<evidence type="ECO:0000256" key="1">
    <source>
        <dbReference type="ARBA" id="ARBA00022670"/>
    </source>
</evidence>
<keyword evidence="3" id="KW-0548">Nucleotidyltransferase</keyword>
<evidence type="ECO:0000259" key="16">
    <source>
        <dbReference type="PROSITE" id="PS50013"/>
    </source>
</evidence>
<protein>
    <recommendedName>
        <fullName evidence="20">Reverse transcriptase</fullName>
    </recommendedName>
</protein>
<sequence>MRVTKQSEGLLFLKGKVANQEVSFLVDTGATHSFMSPEVLRRTGLSATKVERPITVRFGQGKTHQTSDVAKGLRIDWGKGCVFEEDFTVCHLDGLEAVLGNTVSDRLEMELAWKPLRLSFKMKGKRRGVKVHRVSRKRDSAGLNLVRAKDMDFNDGVLCVMRWADMADGPNGGVASVEASRSQGGLRDILSEYSDVLTDELPEELPPRWEVDHKIELVPGSAPPSKAAYRLNQPEMLELKRQLAELMERGRYVLGFSKILKPMTDWTAKGAKIVWDQKAKEAFGRVKEIMASEPVLKLPEFDKPFEVHTDASDFAIGGVLVQESRPVAYESRKLSDRESRWPTHEKELYAVVYCLKKWQHYLGLHKTKVYTDNISLKYFESMDRVTPKQLRWHDTLALMDVDLIHKPGRENVVPDVLSRKEEYMPSSTQVLKAMYQGESVLERKIREGYMRDLTAKEYLDKIKRGGKVPYITFRDGLLRFKQSRIYVGHGKLRVMLLKEAHDVPLAGHKEAKGTLAKLAKQYFWPGMREDVDHFVKTCVVCQGNRVLYQKAQGLLRPLPIPSKPFESISMDFITSLPGSGGFDTVLVMVDRFSKLARFIPTVGTVTAFQTARIFLDGWWRTYGFPRSIVSDRDPKFTSAFWKHLFRRLGTKLTFSTAFHPQTDGQTEKVNSVLNQYLRNYVSADQRDWAEWLSSAEYCYNSTKHSATGMTPFVLAFGRDPDGPLDLSLTANASTARAKTRQAAANELLAERLRREELAKQNLAKAQRRYVKEANKHRRKVSYQVGEKVWLSVKNLTLPEGISGKFSVKYAGPYKILVKPYEDVYTLELLAEMKIHPTFHVSLLKKYHEDKQPERRQALRPAPDVKSGENEVEAIIRSRKRRNVMEYLVKWKGFHISEATWLREADLANAKTILRDFLKH</sequence>
<dbReference type="PROSITE" id="PS50994">
    <property type="entry name" value="INTEGRASE"/>
    <property type="match status" value="1"/>
</dbReference>
<evidence type="ECO:0000256" key="9">
    <source>
        <dbReference type="ARBA" id="ARBA00022842"/>
    </source>
</evidence>
<keyword evidence="9" id="KW-0460">Magnesium</keyword>
<dbReference type="InterPro" id="IPR056924">
    <property type="entry name" value="SH3_Tf2-1"/>
</dbReference>
<reference evidence="18 19" key="1">
    <citation type="submission" date="2024-09" db="EMBL/GenBank/DDBJ databases">
        <title>Chromosome-scale assembly of Riccia sorocarpa.</title>
        <authorList>
            <person name="Paukszto L."/>
        </authorList>
    </citation>
    <scope>NUCLEOTIDE SEQUENCE [LARGE SCALE GENOMIC DNA]</scope>
    <source>
        <strain evidence="18">LP-2024</strain>
        <tissue evidence="18">Aerial parts of the thallus</tissue>
    </source>
</reference>
<accession>A0ABD3HAF2</accession>
<dbReference type="GO" id="GO:0046872">
    <property type="term" value="F:metal ion binding"/>
    <property type="evidence" value="ECO:0007669"/>
    <property type="project" value="UniProtKB-KW"/>
</dbReference>
<dbReference type="Proteomes" id="UP001633002">
    <property type="component" value="Unassembled WGS sequence"/>
</dbReference>
<dbReference type="AlphaFoldDB" id="A0ABD3HAF2"/>
<evidence type="ECO:0000259" key="17">
    <source>
        <dbReference type="PROSITE" id="PS50994"/>
    </source>
</evidence>
<evidence type="ECO:0000256" key="10">
    <source>
        <dbReference type="ARBA" id="ARBA00022908"/>
    </source>
</evidence>
<evidence type="ECO:0008006" key="20">
    <source>
        <dbReference type="Google" id="ProtNLM"/>
    </source>
</evidence>
<dbReference type="Pfam" id="PF00385">
    <property type="entry name" value="Chromo"/>
    <property type="match status" value="1"/>
</dbReference>
<dbReference type="SUPFAM" id="SSF53098">
    <property type="entry name" value="Ribonuclease H-like"/>
    <property type="match status" value="1"/>
</dbReference>
<dbReference type="FunFam" id="3.30.420.10:FF:000032">
    <property type="entry name" value="Retrovirus-related Pol polyprotein from transposon 297-like Protein"/>
    <property type="match status" value="1"/>
</dbReference>
<dbReference type="GO" id="GO:0003677">
    <property type="term" value="F:DNA binding"/>
    <property type="evidence" value="ECO:0007669"/>
    <property type="project" value="UniProtKB-KW"/>
</dbReference>
<dbReference type="Gene3D" id="1.10.340.70">
    <property type="match status" value="1"/>
</dbReference>
<keyword evidence="2" id="KW-0808">Transferase</keyword>
<dbReference type="InterPro" id="IPR001584">
    <property type="entry name" value="Integrase_cat-core"/>
</dbReference>
<dbReference type="InterPro" id="IPR023780">
    <property type="entry name" value="Chromo_domain"/>
</dbReference>
<dbReference type="GO" id="GO:0006310">
    <property type="term" value="P:DNA recombination"/>
    <property type="evidence" value="ECO:0007669"/>
    <property type="project" value="UniProtKB-KW"/>
</dbReference>
<evidence type="ECO:0000256" key="2">
    <source>
        <dbReference type="ARBA" id="ARBA00022679"/>
    </source>
</evidence>
<keyword evidence="8" id="KW-0378">Hydrolase</keyword>
<evidence type="ECO:0000256" key="7">
    <source>
        <dbReference type="ARBA" id="ARBA00022759"/>
    </source>
</evidence>
<dbReference type="Gene3D" id="2.40.50.40">
    <property type="match status" value="1"/>
</dbReference>
<evidence type="ECO:0000256" key="5">
    <source>
        <dbReference type="ARBA" id="ARBA00022723"/>
    </source>
</evidence>
<dbReference type="InterPro" id="IPR000953">
    <property type="entry name" value="Chromo/chromo_shadow_dom"/>
</dbReference>
<dbReference type="CDD" id="cd00303">
    <property type="entry name" value="retropepsin_like"/>
    <property type="match status" value="1"/>
</dbReference>
<dbReference type="PROSITE" id="PS50013">
    <property type="entry name" value="CHROMO_2"/>
    <property type="match status" value="1"/>
</dbReference>
<keyword evidence="6" id="KW-0064">Aspartyl protease</keyword>
<dbReference type="CDD" id="cd00024">
    <property type="entry name" value="CD_CSD"/>
    <property type="match status" value="1"/>
</dbReference>
<dbReference type="InterPro" id="IPR012337">
    <property type="entry name" value="RNaseH-like_sf"/>
</dbReference>
<dbReference type="InterPro" id="IPR041588">
    <property type="entry name" value="Integrase_H2C2"/>
</dbReference>
<keyword evidence="1" id="KW-0645">Protease</keyword>
<dbReference type="GO" id="GO:0004190">
    <property type="term" value="F:aspartic-type endopeptidase activity"/>
    <property type="evidence" value="ECO:0007669"/>
    <property type="project" value="UniProtKB-KW"/>
</dbReference>
<dbReference type="GO" id="GO:0004519">
    <property type="term" value="F:endonuclease activity"/>
    <property type="evidence" value="ECO:0007669"/>
    <property type="project" value="UniProtKB-KW"/>
</dbReference>
<comment type="caution">
    <text evidence="18">The sequence shown here is derived from an EMBL/GenBank/DDBJ whole genome shotgun (WGS) entry which is preliminary data.</text>
</comment>
<evidence type="ECO:0000256" key="3">
    <source>
        <dbReference type="ARBA" id="ARBA00022695"/>
    </source>
</evidence>
<dbReference type="GO" id="GO:0015074">
    <property type="term" value="P:DNA integration"/>
    <property type="evidence" value="ECO:0007669"/>
    <property type="project" value="UniProtKB-KW"/>
</dbReference>
<dbReference type="Pfam" id="PF17921">
    <property type="entry name" value="Integrase_H2C2"/>
    <property type="match status" value="1"/>
</dbReference>
<dbReference type="InterPro" id="IPR021109">
    <property type="entry name" value="Peptidase_aspartic_dom_sf"/>
</dbReference>
<dbReference type="InterPro" id="IPR036397">
    <property type="entry name" value="RNaseH_sf"/>
</dbReference>
<evidence type="ECO:0000256" key="12">
    <source>
        <dbReference type="ARBA" id="ARBA00022932"/>
    </source>
</evidence>
<dbReference type="GO" id="GO:0003887">
    <property type="term" value="F:DNA-directed DNA polymerase activity"/>
    <property type="evidence" value="ECO:0007669"/>
    <property type="project" value="UniProtKB-KW"/>
</dbReference>
<dbReference type="PANTHER" id="PTHR37984:SF5">
    <property type="entry name" value="PROTEIN NYNRIN-LIKE"/>
    <property type="match status" value="1"/>
</dbReference>
<gene>
    <name evidence="18" type="ORF">R1sor_008948</name>
</gene>
<dbReference type="Pfam" id="PF13975">
    <property type="entry name" value="gag-asp_proteas"/>
    <property type="match status" value="1"/>
</dbReference>
<keyword evidence="7" id="KW-0255">Endonuclease</keyword>
<dbReference type="Gene3D" id="3.30.420.10">
    <property type="entry name" value="Ribonuclease H-like superfamily/Ribonuclease H"/>
    <property type="match status" value="1"/>
</dbReference>
<dbReference type="InterPro" id="IPR016197">
    <property type="entry name" value="Chromo-like_dom_sf"/>
</dbReference>
<dbReference type="Gene3D" id="3.10.20.370">
    <property type="match status" value="1"/>
</dbReference>
<dbReference type="EMBL" id="JBJQOH010000005">
    <property type="protein sequence ID" value="KAL3686374.1"/>
    <property type="molecule type" value="Genomic_DNA"/>
</dbReference>
<evidence type="ECO:0000313" key="18">
    <source>
        <dbReference type="EMBL" id="KAL3686374.1"/>
    </source>
</evidence>
<keyword evidence="13" id="KW-0238">DNA-binding</keyword>
<proteinExistence type="predicted"/>
<keyword evidence="12" id="KW-0239">DNA-directed DNA polymerase</keyword>
<evidence type="ECO:0000256" key="14">
    <source>
        <dbReference type="ARBA" id="ARBA00023172"/>
    </source>
</evidence>
<dbReference type="GO" id="GO:0006508">
    <property type="term" value="P:proteolysis"/>
    <property type="evidence" value="ECO:0007669"/>
    <property type="project" value="UniProtKB-KW"/>
</dbReference>
<dbReference type="CDD" id="cd09274">
    <property type="entry name" value="RNase_HI_RT_Ty3"/>
    <property type="match status" value="1"/>
</dbReference>
<name>A0ABD3HAF2_9MARC</name>
<dbReference type="InterPro" id="IPR041577">
    <property type="entry name" value="RT_RNaseH_2"/>
</dbReference>
<evidence type="ECO:0000256" key="6">
    <source>
        <dbReference type="ARBA" id="ARBA00022750"/>
    </source>
</evidence>
<keyword evidence="11" id="KW-0695">RNA-directed DNA polymerase</keyword>
<keyword evidence="5" id="KW-0479">Metal-binding</keyword>
<keyword evidence="10" id="KW-0229">DNA integration</keyword>
<dbReference type="PANTHER" id="PTHR37984">
    <property type="entry name" value="PROTEIN CBG26694"/>
    <property type="match status" value="1"/>
</dbReference>
<evidence type="ECO:0000256" key="13">
    <source>
        <dbReference type="ARBA" id="ARBA00023125"/>
    </source>
</evidence>
<feature type="domain" description="Integrase catalytic" evidence="17">
    <location>
        <begin position="560"/>
        <end position="719"/>
    </location>
</feature>
<evidence type="ECO:0000256" key="8">
    <source>
        <dbReference type="ARBA" id="ARBA00022801"/>
    </source>
</evidence>
<evidence type="ECO:0000256" key="4">
    <source>
        <dbReference type="ARBA" id="ARBA00022722"/>
    </source>
</evidence>
<dbReference type="Gene3D" id="2.40.70.10">
    <property type="entry name" value="Acid Proteases"/>
    <property type="match status" value="1"/>
</dbReference>
<dbReference type="Pfam" id="PF24626">
    <property type="entry name" value="SH3_Tf2-1"/>
    <property type="match status" value="1"/>
</dbReference>
<dbReference type="SUPFAM" id="SSF50630">
    <property type="entry name" value="Acid proteases"/>
    <property type="match status" value="1"/>
</dbReference>
<dbReference type="InterPro" id="IPR050951">
    <property type="entry name" value="Retrovirus_Pol_polyprotein"/>
</dbReference>